<gene>
    <name evidence="1" type="ORF">BJG266_LOCUS36903</name>
    <name evidence="2" type="ORF">QVE165_LOCUS53889</name>
</gene>
<evidence type="ECO:0000313" key="1">
    <source>
        <dbReference type="EMBL" id="CAF1387139.1"/>
    </source>
</evidence>
<dbReference type="Proteomes" id="UP000663877">
    <property type="component" value="Unassembled WGS sequence"/>
</dbReference>
<dbReference type="EMBL" id="CAJNOI010001145">
    <property type="protein sequence ID" value="CAF1387139.1"/>
    <property type="molecule type" value="Genomic_DNA"/>
</dbReference>
<evidence type="ECO:0000313" key="3">
    <source>
        <dbReference type="Proteomes" id="UP000663832"/>
    </source>
</evidence>
<keyword evidence="3" id="KW-1185">Reference proteome</keyword>
<name>A0A816BH33_9BILA</name>
<accession>A0A816BH33</accession>
<sequence length="95" mass="10986">MMNEHTSNQVESIDVTDSQCNTQITTRDSNENSSLLTKTIIEDKSPALGEYTITERDEKPSLLEVFRHHVKSFYGRDDARLWLKHIQSKGHRGIR</sequence>
<reference evidence="2" key="1">
    <citation type="submission" date="2021-02" db="EMBL/GenBank/DDBJ databases">
        <authorList>
            <person name="Nowell W R."/>
        </authorList>
    </citation>
    <scope>NUCLEOTIDE SEQUENCE</scope>
</reference>
<evidence type="ECO:0000313" key="2">
    <source>
        <dbReference type="EMBL" id="CAF1609832.1"/>
    </source>
</evidence>
<comment type="caution">
    <text evidence="2">The sequence shown here is derived from an EMBL/GenBank/DDBJ whole genome shotgun (WGS) entry which is preliminary data.</text>
</comment>
<protein>
    <submittedName>
        <fullName evidence="2">Uncharacterized protein</fullName>
    </submittedName>
</protein>
<organism evidence="2 3">
    <name type="scientific">Adineta steineri</name>
    <dbReference type="NCBI Taxonomy" id="433720"/>
    <lineage>
        <taxon>Eukaryota</taxon>
        <taxon>Metazoa</taxon>
        <taxon>Spiralia</taxon>
        <taxon>Gnathifera</taxon>
        <taxon>Rotifera</taxon>
        <taxon>Eurotatoria</taxon>
        <taxon>Bdelloidea</taxon>
        <taxon>Adinetida</taxon>
        <taxon>Adinetidae</taxon>
        <taxon>Adineta</taxon>
    </lineage>
</organism>
<dbReference type="EMBL" id="CAJNOM010001487">
    <property type="protein sequence ID" value="CAF1609832.1"/>
    <property type="molecule type" value="Genomic_DNA"/>
</dbReference>
<dbReference type="AlphaFoldDB" id="A0A816BH33"/>
<dbReference type="Proteomes" id="UP000663832">
    <property type="component" value="Unassembled WGS sequence"/>
</dbReference>
<proteinExistence type="predicted"/>